<name>A0A3E1NQF6_9BACT</name>
<feature type="transmembrane region" description="Helical" evidence="1">
    <location>
        <begin position="48"/>
        <end position="74"/>
    </location>
</feature>
<organism evidence="2 3">
    <name type="scientific">Deminuibacter soli</name>
    <dbReference type="NCBI Taxonomy" id="2291815"/>
    <lineage>
        <taxon>Bacteria</taxon>
        <taxon>Pseudomonadati</taxon>
        <taxon>Bacteroidota</taxon>
        <taxon>Chitinophagia</taxon>
        <taxon>Chitinophagales</taxon>
        <taxon>Chitinophagaceae</taxon>
        <taxon>Deminuibacter</taxon>
    </lineage>
</organism>
<reference evidence="2 3" key="1">
    <citation type="submission" date="2018-08" db="EMBL/GenBank/DDBJ databases">
        <title>Chitinophagaceae sp. K23C18032701, a novel bacterium isolated from forest soil.</title>
        <authorList>
            <person name="Wang C."/>
        </authorList>
    </citation>
    <scope>NUCLEOTIDE SEQUENCE [LARGE SCALE GENOMIC DNA]</scope>
    <source>
        <strain evidence="2 3">K23C18032701</strain>
    </source>
</reference>
<feature type="transmembrane region" description="Helical" evidence="1">
    <location>
        <begin position="183"/>
        <end position="201"/>
    </location>
</feature>
<gene>
    <name evidence="2" type="ORF">DXN05_04030</name>
</gene>
<evidence type="ECO:0008006" key="4">
    <source>
        <dbReference type="Google" id="ProtNLM"/>
    </source>
</evidence>
<feature type="transmembrane region" description="Helical" evidence="1">
    <location>
        <begin position="159"/>
        <end position="177"/>
    </location>
</feature>
<comment type="caution">
    <text evidence="2">The sequence shown here is derived from an EMBL/GenBank/DDBJ whole genome shotgun (WGS) entry which is preliminary data.</text>
</comment>
<feature type="transmembrane region" description="Helical" evidence="1">
    <location>
        <begin position="136"/>
        <end position="154"/>
    </location>
</feature>
<accession>A0A3E1NQF6</accession>
<sequence>MHSYSKADLYNRYVQQAAATANKQHCISEASLNNIEQAYPSELYTPDLFIAIAIGLLTVVGWLFGCGFLSLFLLEGGINKIGFSIAAIIMGAATYFVLEAMVKSKRYYNGGVDNVLLAGIVICGLVALYGTDYGQPPLAIVALVMLVICTALCARFVDAFMGMLAVVALLTLVFALGNRLMPWYLLPLLVMIVSVALYRLAGKYVQRESLLAYRYCFTCIRLLALTCLYTAGNFYVIMQAGAYLFPGFGATGFVLGLIFWVFTIAVPLIYVVAGIRKKDMAIVRLGLALLLVSVFTVRYYYSIMPPEQAMVWGGLLALGIAYVLIRLVKTGKYGYTFEAGAGDEKGLLQAKALLLLQSAAIKKMPVDHTQFGGGSSGGGGANSDY</sequence>
<evidence type="ECO:0000313" key="3">
    <source>
        <dbReference type="Proteomes" id="UP000261284"/>
    </source>
</evidence>
<dbReference type="EMBL" id="QTJU01000001">
    <property type="protein sequence ID" value="RFM30150.1"/>
    <property type="molecule type" value="Genomic_DNA"/>
</dbReference>
<dbReference type="OrthoDB" id="660047at2"/>
<keyword evidence="3" id="KW-1185">Reference proteome</keyword>
<evidence type="ECO:0000313" key="2">
    <source>
        <dbReference type="EMBL" id="RFM30150.1"/>
    </source>
</evidence>
<keyword evidence="1" id="KW-0812">Transmembrane</keyword>
<feature type="transmembrane region" description="Helical" evidence="1">
    <location>
        <begin position="309"/>
        <end position="328"/>
    </location>
</feature>
<keyword evidence="1" id="KW-1133">Transmembrane helix</keyword>
<dbReference type="Proteomes" id="UP000261284">
    <property type="component" value="Unassembled WGS sequence"/>
</dbReference>
<feature type="transmembrane region" description="Helical" evidence="1">
    <location>
        <begin position="222"/>
        <end position="245"/>
    </location>
</feature>
<feature type="transmembrane region" description="Helical" evidence="1">
    <location>
        <begin position="251"/>
        <end position="273"/>
    </location>
</feature>
<feature type="transmembrane region" description="Helical" evidence="1">
    <location>
        <begin position="285"/>
        <end position="303"/>
    </location>
</feature>
<feature type="transmembrane region" description="Helical" evidence="1">
    <location>
        <begin position="110"/>
        <end position="130"/>
    </location>
</feature>
<keyword evidence="1" id="KW-0472">Membrane</keyword>
<protein>
    <recommendedName>
        <fullName evidence="4">DUF4401 domain-containing protein</fullName>
    </recommendedName>
</protein>
<dbReference type="RefSeq" id="WP_116845906.1">
    <property type="nucleotide sequence ID" value="NZ_QTJU01000001.1"/>
</dbReference>
<dbReference type="AlphaFoldDB" id="A0A3E1NQF6"/>
<feature type="transmembrane region" description="Helical" evidence="1">
    <location>
        <begin position="80"/>
        <end position="98"/>
    </location>
</feature>
<evidence type="ECO:0000256" key="1">
    <source>
        <dbReference type="SAM" id="Phobius"/>
    </source>
</evidence>
<proteinExistence type="predicted"/>